<feature type="DNA-binding region" description="H-T-H motif" evidence="4">
    <location>
        <begin position="38"/>
        <end position="57"/>
    </location>
</feature>
<organism evidence="6 7">
    <name type="scientific">Agromyces seonyuensis</name>
    <dbReference type="NCBI Taxonomy" id="2662446"/>
    <lineage>
        <taxon>Bacteria</taxon>
        <taxon>Bacillati</taxon>
        <taxon>Actinomycetota</taxon>
        <taxon>Actinomycetes</taxon>
        <taxon>Micrococcales</taxon>
        <taxon>Microbacteriaceae</taxon>
        <taxon>Agromyces</taxon>
    </lineage>
</organism>
<dbReference type="Gene3D" id="1.10.357.10">
    <property type="entry name" value="Tetracycline Repressor, domain 2"/>
    <property type="match status" value="1"/>
</dbReference>
<sequence>MTRPANEPLGRPTDAELTARILAATGELLIERGYAGLKIEQIAKRVGCGKTAIYRRWPDKAALTAASVLEHTEVGEEPDTGDVVIDLVLHATQNQTNQARGTAAAAQVEGYSPWRVVFEPEVFPLIWSALFEQRRDQGVHLIERGIERGQLPADTDAELILDTIAGLTLYRQSVKGTVITPDQYRVIAASLVADPPRAGSAARG</sequence>
<evidence type="ECO:0000259" key="5">
    <source>
        <dbReference type="PROSITE" id="PS50977"/>
    </source>
</evidence>
<dbReference type="Gene3D" id="1.10.10.60">
    <property type="entry name" value="Homeodomain-like"/>
    <property type="match status" value="1"/>
</dbReference>
<proteinExistence type="predicted"/>
<dbReference type="PROSITE" id="PS50977">
    <property type="entry name" value="HTH_TETR_2"/>
    <property type="match status" value="1"/>
</dbReference>
<dbReference type="PANTHER" id="PTHR30055:SF148">
    <property type="entry name" value="TETR-FAMILY TRANSCRIPTIONAL REGULATOR"/>
    <property type="match status" value="1"/>
</dbReference>
<protein>
    <submittedName>
        <fullName evidence="6">TetR family transcriptional regulator</fullName>
    </submittedName>
</protein>
<gene>
    <name evidence="6" type="ORF">GB864_06365</name>
</gene>
<dbReference type="PANTHER" id="PTHR30055">
    <property type="entry name" value="HTH-TYPE TRANSCRIPTIONAL REGULATOR RUTR"/>
    <property type="match status" value="1"/>
</dbReference>
<keyword evidence="3" id="KW-0804">Transcription</keyword>
<evidence type="ECO:0000256" key="4">
    <source>
        <dbReference type="PROSITE-ProRule" id="PRU00335"/>
    </source>
</evidence>
<evidence type="ECO:0000313" key="7">
    <source>
        <dbReference type="Proteomes" id="UP000438182"/>
    </source>
</evidence>
<dbReference type="Pfam" id="PF16859">
    <property type="entry name" value="TetR_C_11"/>
    <property type="match status" value="1"/>
</dbReference>
<comment type="caution">
    <text evidence="6">The sequence shown here is derived from an EMBL/GenBank/DDBJ whole genome shotgun (WGS) entry which is preliminary data.</text>
</comment>
<dbReference type="EMBL" id="WSTA01000020">
    <property type="protein sequence ID" value="MWB98171.1"/>
    <property type="molecule type" value="Genomic_DNA"/>
</dbReference>
<evidence type="ECO:0000256" key="1">
    <source>
        <dbReference type="ARBA" id="ARBA00023015"/>
    </source>
</evidence>
<keyword evidence="7" id="KW-1185">Reference proteome</keyword>
<dbReference type="PRINTS" id="PR00455">
    <property type="entry name" value="HTHTETR"/>
</dbReference>
<keyword evidence="2 4" id="KW-0238">DNA-binding</keyword>
<dbReference type="SUPFAM" id="SSF46689">
    <property type="entry name" value="Homeodomain-like"/>
    <property type="match status" value="1"/>
</dbReference>
<evidence type="ECO:0000256" key="3">
    <source>
        <dbReference type="ARBA" id="ARBA00023163"/>
    </source>
</evidence>
<name>A0A6I4NVP6_9MICO</name>
<accession>A0A6I4NVP6</accession>
<keyword evidence="1" id="KW-0805">Transcription regulation</keyword>
<dbReference type="SUPFAM" id="SSF48498">
    <property type="entry name" value="Tetracyclin repressor-like, C-terminal domain"/>
    <property type="match status" value="1"/>
</dbReference>
<reference evidence="6 7" key="1">
    <citation type="submission" date="2019-12" db="EMBL/GenBank/DDBJ databases">
        <authorList>
            <person name="Kim Y.S."/>
        </authorList>
    </citation>
    <scope>NUCLEOTIDE SEQUENCE [LARGE SCALE GENOMIC DNA]</scope>
    <source>
        <strain evidence="6 7">MMS17-SY077</strain>
    </source>
</reference>
<dbReference type="InterPro" id="IPR009057">
    <property type="entry name" value="Homeodomain-like_sf"/>
</dbReference>
<dbReference type="GO" id="GO:0000976">
    <property type="term" value="F:transcription cis-regulatory region binding"/>
    <property type="evidence" value="ECO:0007669"/>
    <property type="project" value="TreeGrafter"/>
</dbReference>
<dbReference type="Proteomes" id="UP000438182">
    <property type="component" value="Unassembled WGS sequence"/>
</dbReference>
<dbReference type="InterPro" id="IPR011075">
    <property type="entry name" value="TetR_C"/>
</dbReference>
<dbReference type="RefSeq" id="WP_160423511.1">
    <property type="nucleotide sequence ID" value="NZ_WSTA01000020.1"/>
</dbReference>
<dbReference type="InterPro" id="IPR050109">
    <property type="entry name" value="HTH-type_TetR-like_transc_reg"/>
</dbReference>
<dbReference type="GO" id="GO:0003700">
    <property type="term" value="F:DNA-binding transcription factor activity"/>
    <property type="evidence" value="ECO:0007669"/>
    <property type="project" value="TreeGrafter"/>
</dbReference>
<dbReference type="AlphaFoldDB" id="A0A6I4NVP6"/>
<dbReference type="InterPro" id="IPR036271">
    <property type="entry name" value="Tet_transcr_reg_TetR-rel_C_sf"/>
</dbReference>
<dbReference type="InterPro" id="IPR001647">
    <property type="entry name" value="HTH_TetR"/>
</dbReference>
<evidence type="ECO:0000256" key="2">
    <source>
        <dbReference type="ARBA" id="ARBA00023125"/>
    </source>
</evidence>
<evidence type="ECO:0000313" key="6">
    <source>
        <dbReference type="EMBL" id="MWB98171.1"/>
    </source>
</evidence>
<dbReference type="Pfam" id="PF00440">
    <property type="entry name" value="TetR_N"/>
    <property type="match status" value="1"/>
</dbReference>
<feature type="domain" description="HTH tetR-type" evidence="5">
    <location>
        <begin position="15"/>
        <end position="75"/>
    </location>
</feature>